<evidence type="ECO:0000256" key="4">
    <source>
        <dbReference type="ARBA" id="ARBA00032976"/>
    </source>
</evidence>
<dbReference type="InterPro" id="IPR002509">
    <property type="entry name" value="NODB_dom"/>
</dbReference>
<evidence type="ECO:0000313" key="7">
    <source>
        <dbReference type="Proteomes" id="UP000244924"/>
    </source>
</evidence>
<dbReference type="InterPro" id="IPR011330">
    <property type="entry name" value="Glyco_hydro/deAcase_b/a-brl"/>
</dbReference>
<dbReference type="Pfam" id="PF01522">
    <property type="entry name" value="Polysacc_deac_1"/>
    <property type="match status" value="1"/>
</dbReference>
<dbReference type="EMBL" id="OMOQ01000001">
    <property type="protein sequence ID" value="SPH16608.1"/>
    <property type="molecule type" value="Genomic_DNA"/>
</dbReference>
<keyword evidence="7" id="KW-1185">Reference proteome</keyword>
<dbReference type="Proteomes" id="UP000244924">
    <property type="component" value="Unassembled WGS sequence"/>
</dbReference>
<protein>
    <recommendedName>
        <fullName evidence="3">Chitooligosaccharide deacetylase</fullName>
    </recommendedName>
    <alternativeName>
        <fullName evidence="4">Nodulation protein B</fullName>
    </alternativeName>
</protein>
<dbReference type="PANTHER" id="PTHR47561">
    <property type="entry name" value="POLYSACCHARIDE DEACETYLASE FAMILY PROTEIN (AFU_ORTHOLOGUE AFUA_6G05030)"/>
    <property type="match status" value="1"/>
</dbReference>
<evidence type="ECO:0000256" key="2">
    <source>
        <dbReference type="ARBA" id="ARBA00010973"/>
    </source>
</evidence>
<dbReference type="CDD" id="cd10940">
    <property type="entry name" value="CE4_PuuE_HpPgdA_like_1"/>
    <property type="match status" value="1"/>
</dbReference>
<dbReference type="Gene3D" id="3.20.20.370">
    <property type="entry name" value="Glycoside hydrolase/deacetylase"/>
    <property type="match status" value="1"/>
</dbReference>
<reference evidence="6 7" key="1">
    <citation type="submission" date="2018-03" db="EMBL/GenBank/DDBJ databases">
        <authorList>
            <person name="Keele B.F."/>
        </authorList>
    </citation>
    <scope>NUCLEOTIDE SEQUENCE [LARGE SCALE GENOMIC DNA]</scope>
    <source>
        <strain evidence="6 7">CECT 8626</strain>
    </source>
</reference>
<accession>A0A2R8B1Y4</accession>
<evidence type="ECO:0000256" key="3">
    <source>
        <dbReference type="ARBA" id="ARBA00020071"/>
    </source>
</evidence>
<evidence type="ECO:0000313" key="6">
    <source>
        <dbReference type="EMBL" id="SPH16608.1"/>
    </source>
</evidence>
<comment type="similarity">
    <text evidence="2">Belongs to the polysaccharide deacetylase family.</text>
</comment>
<dbReference type="GO" id="GO:0016810">
    <property type="term" value="F:hydrolase activity, acting on carbon-nitrogen (but not peptide) bonds"/>
    <property type="evidence" value="ECO:0007669"/>
    <property type="project" value="InterPro"/>
</dbReference>
<name>A0A2R8B1Y4_9RHOB</name>
<evidence type="ECO:0000256" key="1">
    <source>
        <dbReference type="ARBA" id="ARBA00003236"/>
    </source>
</evidence>
<comment type="function">
    <text evidence="1">Is involved in generating a small heat-stable compound (Nod), an acylated oligomer of N-acetylglucosamine, that stimulates mitosis in various plant protoplasts.</text>
</comment>
<keyword evidence="6" id="KW-0378">Hydrolase</keyword>
<dbReference type="GO" id="GO:0005975">
    <property type="term" value="P:carbohydrate metabolic process"/>
    <property type="evidence" value="ECO:0007669"/>
    <property type="project" value="InterPro"/>
</dbReference>
<dbReference type="SUPFAM" id="SSF88713">
    <property type="entry name" value="Glycoside hydrolase/deacetylase"/>
    <property type="match status" value="1"/>
</dbReference>
<dbReference type="RefSeq" id="WP_108851141.1">
    <property type="nucleotide sequence ID" value="NZ_OMOQ01000001.1"/>
</dbReference>
<organism evidence="6 7">
    <name type="scientific">Albidovulum aquaemixtae</name>
    <dbReference type="NCBI Taxonomy" id="1542388"/>
    <lineage>
        <taxon>Bacteria</taxon>
        <taxon>Pseudomonadati</taxon>
        <taxon>Pseudomonadota</taxon>
        <taxon>Alphaproteobacteria</taxon>
        <taxon>Rhodobacterales</taxon>
        <taxon>Paracoccaceae</taxon>
        <taxon>Albidovulum</taxon>
    </lineage>
</organism>
<dbReference type="PROSITE" id="PS51677">
    <property type="entry name" value="NODB"/>
    <property type="match status" value="1"/>
</dbReference>
<gene>
    <name evidence="6" type="primary">pgdA</name>
    <name evidence="6" type="ORF">DEA8626_00118</name>
</gene>
<sequence length="337" mass="37592">MRRKLASLSLDLDNLWSYMKTHGDPGWETFPSYLDVVVPRVLTLLDALSLKITVFVVGKDAALEKNHAALRLIADAGHEIGNHSFHHEPWLHLYSADEVADEIEGAEHAIAAATGTLPTGFRGPGYSLSETVIRVLIERGYRYDCSTFPTFVGPLARAYYFFNARLDAAEKAMRKALFGGLRDGLRPLVPYHWVLGGGRLLEIPVTTMPIARFPMHFSYLHWIAGRSEPLAHAYFAAALRSCNLCGITPSLLLHPLDFMGRDDVERLAFFPGMDRTAEVKMARMGRWLATLSDRFDVVPIRDHAAALEGRSLPLRRPDFSAAPAARQARGRMGLDKR</sequence>
<evidence type="ECO:0000259" key="5">
    <source>
        <dbReference type="PROSITE" id="PS51677"/>
    </source>
</evidence>
<proteinExistence type="inferred from homology"/>
<dbReference type="AlphaFoldDB" id="A0A2R8B1Y4"/>
<dbReference type="OrthoDB" id="9784220at2"/>
<feature type="domain" description="NodB homology" evidence="5">
    <location>
        <begin position="24"/>
        <end position="151"/>
    </location>
</feature>
<dbReference type="PANTHER" id="PTHR47561:SF1">
    <property type="entry name" value="POLYSACCHARIDE DEACETYLASE FAMILY PROTEIN (AFU_ORTHOLOGUE AFUA_6G05030)"/>
    <property type="match status" value="1"/>
</dbReference>